<feature type="compositionally biased region" description="Low complexity" evidence="2">
    <location>
        <begin position="1350"/>
        <end position="1359"/>
    </location>
</feature>
<dbReference type="PANTHER" id="PTHR31780:SF10">
    <property type="entry name" value="LD36051P"/>
    <property type="match status" value="1"/>
</dbReference>
<feature type="compositionally biased region" description="Basic residues" evidence="2">
    <location>
        <begin position="2033"/>
        <end position="2045"/>
    </location>
</feature>
<feature type="region of interest" description="Disordered" evidence="2">
    <location>
        <begin position="1415"/>
        <end position="1436"/>
    </location>
</feature>
<feature type="compositionally biased region" description="Basic and acidic residues" evidence="2">
    <location>
        <begin position="658"/>
        <end position="672"/>
    </location>
</feature>
<feature type="region of interest" description="Disordered" evidence="2">
    <location>
        <begin position="1844"/>
        <end position="1973"/>
    </location>
</feature>
<feature type="compositionally biased region" description="Gly residues" evidence="2">
    <location>
        <begin position="449"/>
        <end position="461"/>
    </location>
</feature>
<feature type="region of interest" description="Disordered" evidence="2">
    <location>
        <begin position="693"/>
        <end position="772"/>
    </location>
</feature>
<protein>
    <submittedName>
        <fullName evidence="3">Uncharacterized protein</fullName>
    </submittedName>
</protein>
<feature type="region of interest" description="Disordered" evidence="2">
    <location>
        <begin position="2733"/>
        <end position="2811"/>
    </location>
</feature>
<keyword evidence="4" id="KW-1185">Reference proteome</keyword>
<reference evidence="3" key="1">
    <citation type="submission" date="2020-09" db="EMBL/GenBank/DDBJ databases">
        <title>Genome-Enabled Discovery of Anthraquinone Biosynthesis in Senna tora.</title>
        <authorList>
            <person name="Kang S.-H."/>
            <person name="Pandey R.P."/>
            <person name="Lee C.-M."/>
            <person name="Sim J.-S."/>
            <person name="Jeong J.-T."/>
            <person name="Choi B.-S."/>
            <person name="Jung M."/>
            <person name="Ginzburg D."/>
            <person name="Zhao K."/>
            <person name="Won S.Y."/>
            <person name="Oh T.-J."/>
            <person name="Yu Y."/>
            <person name="Kim N.-H."/>
            <person name="Lee O.R."/>
            <person name="Lee T.-H."/>
            <person name="Bashyal P."/>
            <person name="Kim T.-S."/>
            <person name="Lee W.-H."/>
            <person name="Kawkins C."/>
            <person name="Kim C.-K."/>
            <person name="Kim J.S."/>
            <person name="Ahn B.O."/>
            <person name="Rhee S.Y."/>
            <person name="Sohng J.K."/>
        </authorList>
    </citation>
    <scope>NUCLEOTIDE SEQUENCE</scope>
    <source>
        <tissue evidence="3">Leaf</tissue>
    </source>
</reference>
<dbReference type="PANTHER" id="PTHR31780">
    <property type="entry name" value="STRESS RESPONSE PROTEIN NST1-RELATED"/>
    <property type="match status" value="1"/>
</dbReference>
<feature type="region of interest" description="Disordered" evidence="2">
    <location>
        <begin position="647"/>
        <end position="672"/>
    </location>
</feature>
<feature type="region of interest" description="Disordered" evidence="2">
    <location>
        <begin position="2552"/>
        <end position="2583"/>
    </location>
</feature>
<comment type="caution">
    <text evidence="3">The sequence shown here is derived from an EMBL/GenBank/DDBJ whole genome shotgun (WGS) entry which is preliminary data.</text>
</comment>
<accession>A0A834SZN4</accession>
<feature type="compositionally biased region" description="Basic and acidic residues" evidence="2">
    <location>
        <begin position="1947"/>
        <end position="1960"/>
    </location>
</feature>
<feature type="region of interest" description="Disordered" evidence="2">
    <location>
        <begin position="2456"/>
        <end position="2484"/>
    </location>
</feature>
<feature type="compositionally biased region" description="Basic and acidic residues" evidence="2">
    <location>
        <begin position="583"/>
        <end position="598"/>
    </location>
</feature>
<feature type="coiled-coil region" evidence="1">
    <location>
        <begin position="922"/>
        <end position="1039"/>
    </location>
</feature>
<feature type="compositionally biased region" description="Polar residues" evidence="2">
    <location>
        <begin position="1224"/>
        <end position="1236"/>
    </location>
</feature>
<feature type="compositionally biased region" description="Basic and acidic residues" evidence="2">
    <location>
        <begin position="1861"/>
        <end position="1870"/>
    </location>
</feature>
<dbReference type="OrthoDB" id="1931055at2759"/>
<evidence type="ECO:0000313" key="3">
    <source>
        <dbReference type="EMBL" id="KAF7811726.1"/>
    </source>
</evidence>
<feature type="region of interest" description="Disordered" evidence="2">
    <location>
        <begin position="2023"/>
        <end position="2045"/>
    </location>
</feature>
<feature type="compositionally biased region" description="Basic and acidic residues" evidence="2">
    <location>
        <begin position="613"/>
        <end position="629"/>
    </location>
</feature>
<feature type="compositionally biased region" description="Polar residues" evidence="2">
    <location>
        <begin position="2276"/>
        <end position="2285"/>
    </location>
</feature>
<feature type="region of interest" description="Disordered" evidence="2">
    <location>
        <begin position="336"/>
        <end position="360"/>
    </location>
</feature>
<feature type="region of interest" description="Disordered" evidence="2">
    <location>
        <begin position="1223"/>
        <end position="1291"/>
    </location>
</feature>
<feature type="region of interest" description="Disordered" evidence="2">
    <location>
        <begin position="1768"/>
        <end position="1818"/>
    </location>
</feature>
<feature type="compositionally biased region" description="Basic and acidic residues" evidence="2">
    <location>
        <begin position="2023"/>
        <end position="2032"/>
    </location>
</feature>
<feature type="region of interest" description="Disordered" evidence="2">
    <location>
        <begin position="2276"/>
        <end position="2298"/>
    </location>
</feature>
<feature type="compositionally biased region" description="Polar residues" evidence="2">
    <location>
        <begin position="2736"/>
        <end position="2784"/>
    </location>
</feature>
<feature type="region of interest" description="Disordered" evidence="2">
    <location>
        <begin position="2647"/>
        <end position="2689"/>
    </location>
</feature>
<feature type="compositionally biased region" description="Low complexity" evidence="2">
    <location>
        <begin position="2463"/>
        <end position="2479"/>
    </location>
</feature>
<feature type="region of interest" description="Disordered" evidence="2">
    <location>
        <begin position="1337"/>
        <end position="1373"/>
    </location>
</feature>
<feature type="compositionally biased region" description="Basic and acidic residues" evidence="2">
    <location>
        <begin position="1337"/>
        <end position="1346"/>
    </location>
</feature>
<keyword evidence="1" id="KW-0175">Coiled coil</keyword>
<dbReference type="CDD" id="cd22249">
    <property type="entry name" value="UDM1_RNF168_RNF169-like"/>
    <property type="match status" value="1"/>
</dbReference>
<dbReference type="InterPro" id="IPR051195">
    <property type="entry name" value="Fungal_stress_NST1"/>
</dbReference>
<feature type="compositionally biased region" description="Basic and acidic residues" evidence="2">
    <location>
        <begin position="1877"/>
        <end position="1891"/>
    </location>
</feature>
<gene>
    <name evidence="3" type="ORF">G2W53_032702</name>
</gene>
<feature type="compositionally biased region" description="Polar residues" evidence="2">
    <location>
        <begin position="1895"/>
        <end position="1911"/>
    </location>
</feature>
<feature type="compositionally biased region" description="Polar residues" evidence="2">
    <location>
        <begin position="1930"/>
        <end position="1945"/>
    </location>
</feature>
<feature type="region of interest" description="Disordered" evidence="2">
    <location>
        <begin position="551"/>
        <end position="629"/>
    </location>
</feature>
<dbReference type="EMBL" id="JAAIUW010000010">
    <property type="protein sequence ID" value="KAF7811726.1"/>
    <property type="molecule type" value="Genomic_DNA"/>
</dbReference>
<proteinExistence type="predicted"/>
<evidence type="ECO:0000256" key="2">
    <source>
        <dbReference type="SAM" id="MobiDB-lite"/>
    </source>
</evidence>
<feature type="compositionally biased region" description="Polar residues" evidence="2">
    <location>
        <begin position="2647"/>
        <end position="2676"/>
    </location>
</feature>
<organism evidence="3 4">
    <name type="scientific">Senna tora</name>
    <dbReference type="NCBI Taxonomy" id="362788"/>
    <lineage>
        <taxon>Eukaryota</taxon>
        <taxon>Viridiplantae</taxon>
        <taxon>Streptophyta</taxon>
        <taxon>Embryophyta</taxon>
        <taxon>Tracheophyta</taxon>
        <taxon>Spermatophyta</taxon>
        <taxon>Magnoliopsida</taxon>
        <taxon>eudicotyledons</taxon>
        <taxon>Gunneridae</taxon>
        <taxon>Pentapetalae</taxon>
        <taxon>rosids</taxon>
        <taxon>fabids</taxon>
        <taxon>Fabales</taxon>
        <taxon>Fabaceae</taxon>
        <taxon>Caesalpinioideae</taxon>
        <taxon>Cassia clade</taxon>
        <taxon>Senna</taxon>
    </lineage>
</organism>
<sequence length="2828" mass="308139">MRLVANLHINDDMAKLSTSCSTSIPMYYRYGQQLVCVEASLVYLWFPRPCKRLNGGSGRSVVSSVGVLYSNFLEEQSLAIFRGGQTSLSFGFVFSGVGAGRFSLTVLMSRTRLGTFSEVCISRSMEAGWVVKVGFSGLGSIFDLLGFKFEFEFGGSTGIIFFNSLPAGRDWCLLPEQLNDGWDEPPQTRQSFEMPSTMIGCQKPLMLTFGGKSLDIASRTQMRALRPDSRLWVGASIPTKQPMELPVLIRAFVLKKFNRQSLEFNPGREVLDVMERLRILIGGAMKGGFSKEPKTISFSIEPGLPFHFPRDFLVCGGDSVRGEILIWDFHGTVPIEHPEGHKPPPRRPSGEGSTTWPCAFKGAMANPGVGTKFASVNLNKSYGQHSHHPSSHSNSYGSSRTRPSGHGGGGMVVLSRPRSSQKAGPKLSVPPPLNLPSLRKEHERFDSLGLGGGPTGGGVSGSGSRPSSSGMGWTKPATVPLQEKEPLVEQTVDGFDPGLRPVDGFSRGSTTYMPPSARSGVVGVAPATPASTQPHPTVEKAAVLRGEDFPSLRATLSSGPPQKLKENLNQKQKQLVSDNLSIEQKDGSRLSSHADMHSKFHPSHGSVGNALSEDGRESHSFRSSRAVDHAKKQEDYFLGPLPIVRLNPRSDWADDERDTSHGLTDRSREARDHGFSKNEAYWERDFDMPRVSAMPHKPALNFDKRGQRDDETGKVSSSEVPKLSPVRAASREVPEGNSWRNSSFSKDGFAVQDVGNERHGGGRPSSMNREVVKDNKYVPSAFRENVHDDFGKREIGFVQGGRQPWNSTMEYGGRVPERNVRDRYVGTEPHNRYSVDSVQSSVSKSSFSMGGKGPLANDSLHNFGREKRNLQKSEKVFLEDPFMKDFGASGFDGRDLFSSGLVGVVKKKKDILKQTDFHDPVRESFEAELERVQRMQEQERQRVIEEQERALELARREEEDRLRQVREQEERQRRLEEEAREAAWRAEQEQIEALRKAEEQRIAREEEKRRILLEEERRKQAAKQKLLELEEKIARRKAEAARGGNDSLVVVDEKISGIVKEKDALRPTDMGDWDDGEKVVEGIIASASSDSSSLNKPLETGSRLHFSREVSSTFMDRGKLNSWRRDAYENESNSVFYQHDQDNGQNSPRRDLPIGGKPLMRKEYYGGGFVTSRTSHKVGTSEAQSDEFANVKGWNQPGDGDHLSRNTEIDSDFHDNFVEKLGDSWTQGRSRGNSLSPYPERPYLNSESDGPYSFGRSRYSVRQPRVLPPPSITSAHKTYRNGNGRPGPSAFLESEIRYDHASRSEPIIPTGYDSAYQGNSGQLEEAGALIENNENDDHKVETDTIPRCDSQSSLSVSSPPSSPTHLSHDDLDESGVSPVILASTEGKNGPLENESVVISARAGNENVVNSSCAVSVGDDEEWTTENNEQFQEQEEYDEDEDYQEEDEVHDVDDNVVIIEEIEGRNLEEKELPHMMENLVLGFDEGVQVGMPNEEFERTSKNAESSFRAHQVSGGTIEEHASFGSGCSDGKALQSGNSSQVNLNASSVFQESDKSTQDLFIQPSNAHTSMASESLDNAKTSNDDLSAHHSVPTSVIMASYSSSDQTNVSNVASAPSQVELPVKLQFGLFSGPSLIPSPVPAIQIGSIQMPLHLHPQVGTPHSHMHSSQSPLFQFGQLRYTSPISQGMMPLGPQSLSFIQPNIPSGFSYNHNPGGSVPLQTGPDTIDGFIKSEVVPHSVDNQPGNTRDINLSQGAPQCEDAENMAGIKQGQIGVPHDGSSKNSTGFQMDKQGRQSLAVKSGNTSSNARESEGQSHGKNLSLQKEMHFEELKEKFPVTGSRGRRYAFTVKSSSSRMSGPAPRVNRRENSEFLRRPRRNIQRTEFRVRDSAEKRPPSGLVSSDQFGFDNKSNVNGRGTGISGRAGPKKVWSNKLGKQSVASAPENSQDVDTGGRVDKVDGKESAKIQSTSHSGQSHLKRNLCSVEDVDAPLQSGIIRVFEQPGIEAPSDEDDFIEVRSKRQMLNDRREQREKEIKAKSRVAKMPRKPRPNLHNAVAMANCSRAPLSIGEATNDTHSDYVATEGHAMAKIEVSSGFKSGAVSVSQPLAPIGTPPLKIDAQPELRSQTSRSLQTSLPAVSGGAKSPRPGVIFESKNKVLDNVQTSLGSWGNARISQQIMLCDLLAWKDPNPCFSRGSILVITAITRLFIIVMALTQRQLDEAMKPQQFDSRGSVGDLTGVVSEPVLPTSSILTREKPFSSAASPINSLLAGEKIQFGAVTSPTVLPPTSHTVPRGVGPPHSSRTDVQISHNLAGSDNDCSLFFDKEKHSNESRGHLEDCEAEAEAAASAVAVAAISSDEIVENGLDSSSVSVSDAKSFGAADIDGISTGVGSNQQSVSQSRSKEHLNVSLPADLSVETPPISLWPPLPNLQNSSSQMLSHFPGGPHFPFYEMNPMMGGPVFAFGPQDESASTTQPQSQKSSSTVSGPVRSWQQCHSGVDSFYGPPAGFTGPFITPPGGIPGVQGSPHMVVYNHFAPVGQFGQVGLSFMGATYIPSGKQPDWKHNPTSSAMGAGEGDMNNMNLAPLQRNPGNIPAPIQHLAPGSPLLPIASPLAMFDVSPFQSSPEMSVQARWPHVPNLPHSSIPLSMPLQEGVHTSQFSHGPSVDQPTNVNKFSSSQTSTASDGERNFPTGADVNVNRLPDELGLVDPSNSTAARASAQGVVIKTPSMSTNVESAKVDVQNGHGSNSQNASSAFKSQSTHQNMSTPQYDHSSGYNNYQRGGVSQKNSSGGEWSHRRMGFQGRNQPVGADKSFSSSKVKQIYVAKQTMGGASTAS</sequence>
<name>A0A834SZN4_9FABA</name>
<dbReference type="Proteomes" id="UP000634136">
    <property type="component" value="Unassembled WGS sequence"/>
</dbReference>
<feature type="compositionally biased region" description="Low complexity" evidence="2">
    <location>
        <begin position="462"/>
        <end position="472"/>
    </location>
</feature>
<evidence type="ECO:0000256" key="1">
    <source>
        <dbReference type="SAM" id="Coils"/>
    </source>
</evidence>
<feature type="compositionally biased region" description="Basic and acidic residues" evidence="2">
    <location>
        <begin position="702"/>
        <end position="713"/>
    </location>
</feature>
<feature type="region of interest" description="Disordered" evidence="2">
    <location>
        <begin position="381"/>
        <end position="476"/>
    </location>
</feature>
<evidence type="ECO:0000313" key="4">
    <source>
        <dbReference type="Proteomes" id="UP000634136"/>
    </source>
</evidence>
<feature type="compositionally biased region" description="Polar residues" evidence="2">
    <location>
        <begin position="1961"/>
        <end position="1971"/>
    </location>
</feature>